<organism evidence="2 3">
    <name type="scientific">Rotaria magnacalcarata</name>
    <dbReference type="NCBI Taxonomy" id="392030"/>
    <lineage>
        <taxon>Eukaryota</taxon>
        <taxon>Metazoa</taxon>
        <taxon>Spiralia</taxon>
        <taxon>Gnathifera</taxon>
        <taxon>Rotifera</taxon>
        <taxon>Eurotatoria</taxon>
        <taxon>Bdelloidea</taxon>
        <taxon>Philodinida</taxon>
        <taxon>Philodinidae</taxon>
        <taxon>Rotaria</taxon>
    </lineage>
</organism>
<reference evidence="2" key="1">
    <citation type="submission" date="2021-02" db="EMBL/GenBank/DDBJ databases">
        <authorList>
            <person name="Nowell W R."/>
        </authorList>
    </citation>
    <scope>NUCLEOTIDE SEQUENCE</scope>
</reference>
<dbReference type="EMBL" id="CAJOBI010094788">
    <property type="protein sequence ID" value="CAF4559602.1"/>
    <property type="molecule type" value="Genomic_DNA"/>
</dbReference>
<evidence type="ECO:0000313" key="2">
    <source>
        <dbReference type="EMBL" id="CAF4559602.1"/>
    </source>
</evidence>
<evidence type="ECO:0000313" key="3">
    <source>
        <dbReference type="Proteomes" id="UP000676336"/>
    </source>
</evidence>
<protein>
    <submittedName>
        <fullName evidence="2">Uncharacterized protein</fullName>
    </submittedName>
</protein>
<accession>A0A8S2YJH9</accession>
<name>A0A8S2YJH9_9BILA</name>
<comment type="caution">
    <text evidence="2">The sequence shown here is derived from an EMBL/GenBank/DDBJ whole genome shotgun (WGS) entry which is preliminary data.</text>
</comment>
<gene>
    <name evidence="2" type="ORF">SMN809_LOCUS37385</name>
</gene>
<dbReference type="SUPFAM" id="SSF55909">
    <property type="entry name" value="Pentein"/>
    <property type="match status" value="1"/>
</dbReference>
<feature type="region of interest" description="Disordered" evidence="1">
    <location>
        <begin position="1"/>
        <end position="25"/>
    </location>
</feature>
<sequence length="25" mass="2654">IPPQGLYEGGGGAHCMTNAIRRRAK</sequence>
<feature type="non-terminal residue" evidence="2">
    <location>
        <position position="1"/>
    </location>
</feature>
<evidence type="ECO:0000256" key="1">
    <source>
        <dbReference type="SAM" id="MobiDB-lite"/>
    </source>
</evidence>
<dbReference type="Proteomes" id="UP000676336">
    <property type="component" value="Unassembled WGS sequence"/>
</dbReference>
<dbReference type="AlphaFoldDB" id="A0A8S2YJH9"/>
<proteinExistence type="predicted"/>